<dbReference type="EMBL" id="VCHE01000009">
    <property type="protein sequence ID" value="KAB2578948.1"/>
    <property type="molecule type" value="Genomic_DNA"/>
</dbReference>
<dbReference type="AlphaFoldDB" id="A0A5N5DLZ1"/>
<evidence type="ECO:0000256" key="1">
    <source>
        <dbReference type="SAM" id="MobiDB-lite"/>
    </source>
</evidence>
<keyword evidence="2" id="KW-0812">Transmembrane</keyword>
<dbReference type="Proteomes" id="UP000325902">
    <property type="component" value="Unassembled WGS sequence"/>
</dbReference>
<keyword evidence="4" id="KW-1185">Reference proteome</keyword>
<name>A0A5N5DLZ1_9PEZI</name>
<feature type="compositionally biased region" description="Basic and acidic residues" evidence="1">
    <location>
        <begin position="325"/>
        <end position="340"/>
    </location>
</feature>
<feature type="transmembrane region" description="Helical" evidence="2">
    <location>
        <begin position="488"/>
        <end position="508"/>
    </location>
</feature>
<feature type="transmembrane region" description="Helical" evidence="2">
    <location>
        <begin position="655"/>
        <end position="674"/>
    </location>
</feature>
<evidence type="ECO:0000313" key="3">
    <source>
        <dbReference type="EMBL" id="KAB2578948.1"/>
    </source>
</evidence>
<gene>
    <name evidence="3" type="ORF">DBV05_g2423</name>
</gene>
<evidence type="ECO:0000256" key="2">
    <source>
        <dbReference type="SAM" id="Phobius"/>
    </source>
</evidence>
<dbReference type="PANTHER" id="PTHR35043">
    <property type="entry name" value="TRANSCRIPTION FACTOR DOMAIN-CONTAINING PROTEIN"/>
    <property type="match status" value="1"/>
</dbReference>
<dbReference type="PANTHER" id="PTHR35043:SF9">
    <property type="match status" value="1"/>
</dbReference>
<organism evidence="3 4">
    <name type="scientific">Lasiodiplodia theobromae</name>
    <dbReference type="NCBI Taxonomy" id="45133"/>
    <lineage>
        <taxon>Eukaryota</taxon>
        <taxon>Fungi</taxon>
        <taxon>Dikarya</taxon>
        <taxon>Ascomycota</taxon>
        <taxon>Pezizomycotina</taxon>
        <taxon>Dothideomycetes</taxon>
        <taxon>Dothideomycetes incertae sedis</taxon>
        <taxon>Botryosphaeriales</taxon>
        <taxon>Botryosphaeriaceae</taxon>
        <taxon>Lasiodiplodia</taxon>
    </lineage>
</organism>
<feature type="compositionally biased region" description="Low complexity" evidence="1">
    <location>
        <begin position="347"/>
        <end position="364"/>
    </location>
</feature>
<feature type="region of interest" description="Disordered" evidence="1">
    <location>
        <begin position="325"/>
        <end position="417"/>
    </location>
</feature>
<keyword evidence="2" id="KW-1133">Transmembrane helix</keyword>
<accession>A0A5N5DLZ1</accession>
<proteinExistence type="predicted"/>
<comment type="caution">
    <text evidence="3">The sequence shown here is derived from an EMBL/GenBank/DDBJ whole genome shotgun (WGS) entry which is preliminary data.</text>
</comment>
<evidence type="ECO:0000313" key="4">
    <source>
        <dbReference type="Proteomes" id="UP000325902"/>
    </source>
</evidence>
<keyword evidence="2" id="KW-0472">Membrane</keyword>
<dbReference type="OrthoDB" id="3061561at2759"/>
<reference evidence="3 4" key="1">
    <citation type="journal article" date="2019" name="Sci. Rep.">
        <title>A multi-omics analysis of the grapevine pathogen Lasiodiplodia theobromae reveals that temperature affects the expression of virulence- and pathogenicity-related genes.</title>
        <authorList>
            <person name="Felix C."/>
            <person name="Meneses R."/>
            <person name="Goncalves M.F.M."/>
            <person name="Tilleman L."/>
            <person name="Duarte A.S."/>
            <person name="Jorrin-Novo J.V."/>
            <person name="Van de Peer Y."/>
            <person name="Deforce D."/>
            <person name="Van Nieuwerburgh F."/>
            <person name="Esteves A.C."/>
            <person name="Alves A."/>
        </authorList>
    </citation>
    <scope>NUCLEOTIDE SEQUENCE [LARGE SCALE GENOMIC DNA]</scope>
    <source>
        <strain evidence="3 4">LA-SOL3</strain>
    </source>
</reference>
<sequence length="701" mass="79130">MLDIIGAGENTTTFSWEAQPQHRGTFGILSTCFVTLALCTWKIVHLNLPGICPDDDLDWSDWWTVDRTVRHKLVHICGGHQLVRQIGWLVIGLFAPELIAFAAFKQYWDARNLQRYMEEVYLEQNKGPSWWPAILRPRTSPVDVESNDDDKPVWTMTHSFYAVMGGFTYTLRDGSRVYLPDDRNREQLTLRHEALRFVAKYEPSLIPKLTVNAIRDKSKASAFVKIITLFQAIWFSLQCVVRMEQGLSISLLELTTFAHCICGLLVGAFWLQKPLSVQEPSPLEMPRSIRQPHWLMAMLYTLSSFDHRLSDDDRYRRTAKPFRRPERTHVYTEEDGELHKTASQLDLSLPPTTEPSEPSSRSNSQPPPTNKRRQSHKLNPARAVPHGVRAQKLSPTAPTGTAAKAVPHHLHHDPHDETAADRRYAMRMRLAQKGWNHYILAPASLNTDALNPQDGPALQRRLKRDLRDALVDRVPNFPRRSHLRGVTLRTHVAVTLTGFAYGALHLLAWYAPFRTEAERVLWRVAALSVAASGLLVPVARVEGVVSDAVRPFLLDDHESDVEEAERLAALGVRGFVKSYEKPHQDAVRPGILETVEAEVGVERGRSRGGGGGEKAEVSQDARSVVSSYDGWRHFRDLVLKAGLGWAIEVLRVCRLVVLVVVAAVYIGLRVFIFIECLINIGSLPSSAYDVVQWSQYVPHIS</sequence>
<protein>
    <submittedName>
        <fullName evidence="3">Uncharacterized protein</fullName>
    </submittedName>
</protein>